<dbReference type="PROSITE" id="PS00843">
    <property type="entry name" value="DALA_DALA_LIGASE_1"/>
    <property type="match status" value="1"/>
</dbReference>
<dbReference type="GO" id="GO:0008360">
    <property type="term" value="P:regulation of cell shape"/>
    <property type="evidence" value="ECO:0007669"/>
    <property type="project" value="UniProtKB-KW"/>
</dbReference>
<dbReference type="NCBIfam" id="NF002528">
    <property type="entry name" value="PRK01966.1-4"/>
    <property type="match status" value="1"/>
</dbReference>
<feature type="binding site" evidence="21">
    <location>
        <position position="315"/>
    </location>
    <ligand>
        <name>Mg(2+)</name>
        <dbReference type="ChEBI" id="CHEBI:18420"/>
        <label>2</label>
    </ligand>
</feature>
<keyword evidence="15 18" id="KW-0961">Cell wall biogenesis/degradation</keyword>
<dbReference type="InterPro" id="IPR016185">
    <property type="entry name" value="PreATP-grasp_dom_sf"/>
</dbReference>
<dbReference type="UniPathway" id="UPA00219"/>
<dbReference type="InterPro" id="IPR013815">
    <property type="entry name" value="ATP_grasp_subdomain_1"/>
</dbReference>
<comment type="function">
    <text evidence="2 18">Cell wall formation.</text>
</comment>
<name>A0A7Y7XFI3_9PSED</name>
<evidence type="ECO:0000256" key="19">
    <source>
        <dbReference type="PIRSR" id="PIRSR039102-1"/>
    </source>
</evidence>
<feature type="binding site" evidence="20">
    <location>
        <begin position="191"/>
        <end position="192"/>
    </location>
    <ligand>
        <name>ATP</name>
        <dbReference type="ChEBI" id="CHEBI:30616"/>
    </ligand>
</feature>
<feature type="active site" evidence="19">
    <location>
        <position position="326"/>
    </location>
</feature>
<dbReference type="InterPro" id="IPR011761">
    <property type="entry name" value="ATP-grasp"/>
</dbReference>
<feature type="binding site" evidence="20">
    <location>
        <position position="141"/>
    </location>
    <ligand>
        <name>ATP</name>
        <dbReference type="ChEBI" id="CHEBI:30616"/>
    </ligand>
</feature>
<dbReference type="NCBIfam" id="TIGR01205">
    <property type="entry name" value="D_ala_D_alaTIGR"/>
    <property type="match status" value="1"/>
</dbReference>
<evidence type="ECO:0000259" key="23">
    <source>
        <dbReference type="PROSITE" id="PS50975"/>
    </source>
</evidence>
<feature type="active site" evidence="19">
    <location>
        <position position="16"/>
    </location>
</feature>
<dbReference type="NCBIfam" id="NF002525">
    <property type="entry name" value="PRK01966.1-1"/>
    <property type="match status" value="1"/>
</dbReference>
<sequence>MGKLRVGIIFGGLGAEHEVSLQSARNVVDALDRERFEPILIGIDKQGHWHLNDSSNYLINAENPALIALNQSNRELAVVPGKSSQQLVDTSNQALLEQVDVIFPIVHGTLGEDGCLQGLLRMTDLPFVGSDVLGSAVCMDKDVSKRLLRDAGLAVTPFISVNRATAARLGFETAQAKLGLPMFIKPANQGSSVGVSKVETAEEYLTALALALSFDEKVLIESAVSGREIECAILGNDQPIASGCGEIVVRSGFYSYDSKYIDEQAAEVVVPAAISEEDSERIRANAIEAFQVLGCVGLARVDVFLTADGEVLINEVNSLPGFTRISMYPKLWQAAGMSYSELVSRLIELALERHATRRNLKNSR</sequence>
<dbReference type="FunFam" id="3.30.1490.20:FF:000007">
    <property type="entry name" value="D-alanine--D-alanine ligase"/>
    <property type="match status" value="1"/>
</dbReference>
<organism evidence="24 25">
    <name type="scientific">Pseudomonas gingeri</name>
    <dbReference type="NCBI Taxonomy" id="117681"/>
    <lineage>
        <taxon>Bacteria</taxon>
        <taxon>Pseudomonadati</taxon>
        <taxon>Pseudomonadota</taxon>
        <taxon>Gammaproteobacteria</taxon>
        <taxon>Pseudomonadales</taxon>
        <taxon>Pseudomonadaceae</taxon>
        <taxon>Pseudomonas</taxon>
    </lineage>
</organism>
<dbReference type="Pfam" id="PF01820">
    <property type="entry name" value="Dala_Dala_lig_N"/>
    <property type="match status" value="1"/>
</dbReference>
<dbReference type="Gene3D" id="3.40.50.20">
    <property type="match status" value="1"/>
</dbReference>
<feature type="binding site" evidence="20">
    <location>
        <begin position="221"/>
        <end position="228"/>
    </location>
    <ligand>
        <name>ATP</name>
        <dbReference type="ChEBI" id="CHEBI:30616"/>
    </ligand>
</feature>
<feature type="binding site" evidence="20">
    <location>
        <begin position="314"/>
        <end position="315"/>
    </location>
    <ligand>
        <name>ATP</name>
        <dbReference type="ChEBI" id="CHEBI:30616"/>
    </ligand>
</feature>
<evidence type="ECO:0000256" key="8">
    <source>
        <dbReference type="ARBA" id="ARBA00022723"/>
    </source>
</evidence>
<evidence type="ECO:0000256" key="6">
    <source>
        <dbReference type="ARBA" id="ARBA00022490"/>
    </source>
</evidence>
<evidence type="ECO:0000256" key="4">
    <source>
        <dbReference type="ARBA" id="ARBA00004752"/>
    </source>
</evidence>
<dbReference type="FunFam" id="3.30.470.20:FF:000008">
    <property type="entry name" value="D-alanine--D-alanine ligase"/>
    <property type="match status" value="1"/>
</dbReference>
<evidence type="ECO:0000256" key="1">
    <source>
        <dbReference type="ARBA" id="ARBA00001936"/>
    </source>
</evidence>
<comment type="similarity">
    <text evidence="5 18">Belongs to the D-alanine--D-alanine ligase family.</text>
</comment>
<dbReference type="PANTHER" id="PTHR23132">
    <property type="entry name" value="D-ALANINE--D-ALANINE LIGASE"/>
    <property type="match status" value="1"/>
</dbReference>
<dbReference type="Gene3D" id="3.30.1490.20">
    <property type="entry name" value="ATP-grasp fold, A domain"/>
    <property type="match status" value="1"/>
</dbReference>
<dbReference type="Pfam" id="PF07478">
    <property type="entry name" value="Dala_Dala_lig_C"/>
    <property type="match status" value="1"/>
</dbReference>
<proteinExistence type="inferred from homology"/>
<evidence type="ECO:0000256" key="5">
    <source>
        <dbReference type="ARBA" id="ARBA00010871"/>
    </source>
</evidence>
<dbReference type="GO" id="GO:0008716">
    <property type="term" value="F:D-alanine-D-alanine ligase activity"/>
    <property type="evidence" value="ECO:0007669"/>
    <property type="project" value="UniProtKB-UniRule"/>
</dbReference>
<dbReference type="InterPro" id="IPR005905">
    <property type="entry name" value="D_ala_D_ala"/>
</dbReference>
<feature type="domain" description="ATP-grasp" evidence="23">
    <location>
        <begin position="145"/>
        <end position="348"/>
    </location>
</feature>
<feature type="binding site" evidence="21">
    <location>
        <position position="317"/>
    </location>
    <ligand>
        <name>Mg(2+)</name>
        <dbReference type="ChEBI" id="CHEBI:18420"/>
        <label>2</label>
    </ligand>
</feature>
<evidence type="ECO:0000256" key="3">
    <source>
        <dbReference type="ARBA" id="ARBA00004496"/>
    </source>
</evidence>
<evidence type="ECO:0000256" key="11">
    <source>
        <dbReference type="ARBA" id="ARBA00022842"/>
    </source>
</evidence>
<keyword evidence="9 20" id="KW-0547">Nucleotide-binding</keyword>
<evidence type="ECO:0000256" key="18">
    <source>
        <dbReference type="HAMAP-Rule" id="MF_00047"/>
    </source>
</evidence>
<keyword evidence="14 21" id="KW-0464">Manganese</keyword>
<keyword evidence="8 21" id="KW-0479">Metal-binding</keyword>
<dbReference type="InterPro" id="IPR011127">
    <property type="entry name" value="Dala_Dala_lig_N"/>
</dbReference>
<reference evidence="24 25" key="1">
    <citation type="submission" date="2020-04" db="EMBL/GenBank/DDBJ databases">
        <title>Molecular characterization of pseudomonads from Agaricus bisporus reveal novel blotch 2 pathogens in Western Europe.</title>
        <authorList>
            <person name="Taparia T."/>
            <person name="Krijger M."/>
            <person name="Haynes E."/>
            <person name="Elpinstone J.G."/>
            <person name="Noble R."/>
            <person name="Van Der Wolf J."/>
        </authorList>
    </citation>
    <scope>NUCLEOTIDE SEQUENCE [LARGE SCALE GENOMIC DNA]</scope>
    <source>
        <strain evidence="24 25">H7001</strain>
    </source>
</reference>
<feature type="binding site" evidence="20">
    <location>
        <begin position="183"/>
        <end position="185"/>
    </location>
    <ligand>
        <name>ATP</name>
        <dbReference type="ChEBI" id="CHEBI:30616"/>
    </ligand>
</feature>
<keyword evidence="7 18" id="KW-0436">Ligase</keyword>
<comment type="cofactor">
    <cofactor evidence="1">
        <name>Mn(2+)</name>
        <dbReference type="ChEBI" id="CHEBI:29035"/>
    </cofactor>
</comment>
<dbReference type="Gene3D" id="3.30.470.20">
    <property type="entry name" value="ATP-grasp fold, B domain"/>
    <property type="match status" value="1"/>
</dbReference>
<dbReference type="InterPro" id="IPR000291">
    <property type="entry name" value="D-Ala_lig_Van_CS"/>
</dbReference>
<dbReference type="RefSeq" id="WP_177104691.1">
    <property type="nucleotide sequence ID" value="NZ_JACAQB010000018.1"/>
</dbReference>
<keyword evidence="11 21" id="KW-0460">Magnesium</keyword>
<evidence type="ECO:0000256" key="12">
    <source>
        <dbReference type="ARBA" id="ARBA00022960"/>
    </source>
</evidence>
<dbReference type="AlphaFoldDB" id="A0A7Y7XFI3"/>
<comment type="cofactor">
    <cofactor evidence="21">
        <name>Mg(2+)</name>
        <dbReference type="ChEBI" id="CHEBI:18420"/>
    </cofactor>
    <cofactor evidence="21">
        <name>Mn(2+)</name>
        <dbReference type="ChEBI" id="CHEBI:29035"/>
    </cofactor>
    <text evidence="21">Binds 2 magnesium or manganese ions per subunit.</text>
</comment>
<dbReference type="InterPro" id="IPR011095">
    <property type="entry name" value="Dala_Dala_lig_C"/>
</dbReference>
<evidence type="ECO:0000256" key="21">
    <source>
        <dbReference type="PIRSR" id="PIRSR039102-3"/>
    </source>
</evidence>
<dbReference type="GO" id="GO:0009252">
    <property type="term" value="P:peptidoglycan biosynthetic process"/>
    <property type="evidence" value="ECO:0007669"/>
    <property type="project" value="UniProtKB-UniRule"/>
</dbReference>
<dbReference type="EC" id="6.3.2.4" evidence="18"/>
<dbReference type="PIRSF" id="PIRSF039102">
    <property type="entry name" value="Ddl/VanB"/>
    <property type="match status" value="1"/>
</dbReference>
<dbReference type="GO" id="GO:0071555">
    <property type="term" value="P:cell wall organization"/>
    <property type="evidence" value="ECO:0007669"/>
    <property type="project" value="UniProtKB-KW"/>
</dbReference>
<dbReference type="PROSITE" id="PS00844">
    <property type="entry name" value="DALA_DALA_LIGASE_2"/>
    <property type="match status" value="1"/>
</dbReference>
<dbReference type="GO" id="GO:0005829">
    <property type="term" value="C:cytosol"/>
    <property type="evidence" value="ECO:0007669"/>
    <property type="project" value="TreeGrafter"/>
</dbReference>
<keyword evidence="6 18" id="KW-0963">Cytoplasm</keyword>
<feature type="active site" evidence="19">
    <location>
        <position position="191"/>
    </location>
</feature>
<evidence type="ECO:0000313" key="24">
    <source>
        <dbReference type="EMBL" id="NWB98984.1"/>
    </source>
</evidence>
<evidence type="ECO:0000256" key="16">
    <source>
        <dbReference type="ARBA" id="ARBA00047614"/>
    </source>
</evidence>
<keyword evidence="13 18" id="KW-0573">Peptidoglycan synthesis</keyword>
<dbReference type="SUPFAM" id="SSF56059">
    <property type="entry name" value="Glutathione synthetase ATP-binding domain-like"/>
    <property type="match status" value="1"/>
</dbReference>
<protein>
    <recommendedName>
        <fullName evidence="18">D-alanine--D-alanine ligase</fullName>
        <ecNumber evidence="18">6.3.2.4</ecNumber>
    </recommendedName>
    <alternativeName>
        <fullName evidence="18">D-Ala-D-Ala ligase</fullName>
    </alternativeName>
    <alternativeName>
        <fullName evidence="18">D-alanylalanine synthetase</fullName>
    </alternativeName>
</protein>
<evidence type="ECO:0000256" key="13">
    <source>
        <dbReference type="ARBA" id="ARBA00022984"/>
    </source>
</evidence>
<evidence type="ECO:0000256" key="17">
    <source>
        <dbReference type="ARBA" id="ARBA00060592"/>
    </source>
</evidence>
<comment type="caution">
    <text evidence="24">The sequence shown here is derived from an EMBL/GenBank/DDBJ whole genome shotgun (WGS) entry which is preliminary data.</text>
</comment>
<dbReference type="Proteomes" id="UP000539985">
    <property type="component" value="Unassembled WGS sequence"/>
</dbReference>
<feature type="binding site" evidence="21">
    <location>
        <position position="315"/>
    </location>
    <ligand>
        <name>Mg(2+)</name>
        <dbReference type="ChEBI" id="CHEBI:18420"/>
        <label>1</label>
    </ligand>
</feature>
<comment type="pathway">
    <text evidence="4 18">Cell wall biogenesis; peptidoglycan biosynthesis.</text>
</comment>
<dbReference type="NCBIfam" id="NF002378">
    <property type="entry name" value="PRK01372.1"/>
    <property type="match status" value="1"/>
</dbReference>
<evidence type="ECO:0000256" key="20">
    <source>
        <dbReference type="PIRSR" id="PIRSR039102-2"/>
    </source>
</evidence>
<dbReference type="PROSITE" id="PS50975">
    <property type="entry name" value="ATP_GRASP"/>
    <property type="match status" value="1"/>
</dbReference>
<dbReference type="SUPFAM" id="SSF52440">
    <property type="entry name" value="PreATP-grasp domain"/>
    <property type="match status" value="1"/>
</dbReference>
<dbReference type="GO" id="GO:0046872">
    <property type="term" value="F:metal ion binding"/>
    <property type="evidence" value="ECO:0007669"/>
    <property type="project" value="UniProtKB-KW"/>
</dbReference>
<keyword evidence="10 22" id="KW-0067">ATP-binding</keyword>
<gene>
    <name evidence="24" type="primary">ddlA</name>
    <name evidence="18" type="synonym">ddl</name>
    <name evidence="24" type="ORF">HX882_24120</name>
</gene>
<dbReference type="PANTHER" id="PTHR23132:SF25">
    <property type="entry name" value="D-ALANINE--D-ALANINE LIGASE A"/>
    <property type="match status" value="1"/>
</dbReference>
<accession>A0A7Y7XFI3</accession>
<evidence type="ECO:0000256" key="22">
    <source>
        <dbReference type="PROSITE-ProRule" id="PRU00409"/>
    </source>
</evidence>
<feature type="binding site" evidence="21">
    <location>
        <position position="302"/>
    </location>
    <ligand>
        <name>Mg(2+)</name>
        <dbReference type="ChEBI" id="CHEBI:18420"/>
        <label>1</label>
    </ligand>
</feature>
<dbReference type="HAMAP" id="MF_00047">
    <property type="entry name" value="Dala_Dala_lig"/>
    <property type="match status" value="1"/>
</dbReference>
<comment type="catalytic activity">
    <reaction evidence="16 18">
        <text>2 D-alanine + ATP = D-alanyl-D-alanine + ADP + phosphate + H(+)</text>
        <dbReference type="Rhea" id="RHEA:11224"/>
        <dbReference type="ChEBI" id="CHEBI:15378"/>
        <dbReference type="ChEBI" id="CHEBI:30616"/>
        <dbReference type="ChEBI" id="CHEBI:43474"/>
        <dbReference type="ChEBI" id="CHEBI:57416"/>
        <dbReference type="ChEBI" id="CHEBI:57822"/>
        <dbReference type="ChEBI" id="CHEBI:456216"/>
        <dbReference type="EC" id="6.3.2.4"/>
    </reaction>
</comment>
<evidence type="ECO:0000256" key="9">
    <source>
        <dbReference type="ARBA" id="ARBA00022741"/>
    </source>
</evidence>
<evidence type="ECO:0000256" key="14">
    <source>
        <dbReference type="ARBA" id="ARBA00023211"/>
    </source>
</evidence>
<dbReference type="EMBL" id="JACAQB010000018">
    <property type="protein sequence ID" value="NWB98984.1"/>
    <property type="molecule type" value="Genomic_DNA"/>
</dbReference>
<evidence type="ECO:0000256" key="10">
    <source>
        <dbReference type="ARBA" id="ARBA00022840"/>
    </source>
</evidence>
<evidence type="ECO:0000313" key="25">
    <source>
        <dbReference type="Proteomes" id="UP000539985"/>
    </source>
</evidence>
<evidence type="ECO:0000256" key="2">
    <source>
        <dbReference type="ARBA" id="ARBA00003921"/>
    </source>
</evidence>
<comment type="pathway">
    <text evidence="17">Glycan biosynthesis.</text>
</comment>
<dbReference type="GO" id="GO:0005524">
    <property type="term" value="F:ATP binding"/>
    <property type="evidence" value="ECO:0007669"/>
    <property type="project" value="UniProtKB-UniRule"/>
</dbReference>
<evidence type="ECO:0000256" key="7">
    <source>
        <dbReference type="ARBA" id="ARBA00022598"/>
    </source>
</evidence>
<keyword evidence="12 18" id="KW-0133">Cell shape</keyword>
<comment type="subcellular location">
    <subcellularLocation>
        <location evidence="3 18">Cytoplasm</location>
    </subcellularLocation>
</comment>
<evidence type="ECO:0000256" key="15">
    <source>
        <dbReference type="ARBA" id="ARBA00023316"/>
    </source>
</evidence>